<evidence type="ECO:0000313" key="3">
    <source>
        <dbReference type="Proteomes" id="UP000219465"/>
    </source>
</evidence>
<dbReference type="EMBL" id="OCPC01000001">
    <property type="protein sequence ID" value="SOE08467.1"/>
    <property type="molecule type" value="Genomic_DNA"/>
</dbReference>
<name>A0A286HL72_9HYPH</name>
<dbReference type="AlphaFoldDB" id="A0A286HL72"/>
<feature type="compositionally biased region" description="Basic and acidic residues" evidence="1">
    <location>
        <begin position="55"/>
        <end position="77"/>
    </location>
</feature>
<accession>A0A286HL72</accession>
<keyword evidence="3" id="KW-1185">Reference proteome</keyword>
<organism evidence="2 3">
    <name type="scientific">Hoeflea halophila</name>
    <dbReference type="NCBI Taxonomy" id="714899"/>
    <lineage>
        <taxon>Bacteria</taxon>
        <taxon>Pseudomonadati</taxon>
        <taxon>Pseudomonadota</taxon>
        <taxon>Alphaproteobacteria</taxon>
        <taxon>Hyphomicrobiales</taxon>
        <taxon>Rhizobiaceae</taxon>
        <taxon>Hoeflea</taxon>
    </lineage>
</organism>
<gene>
    <name evidence="2" type="ORF">SAMN05877838_0187</name>
</gene>
<protein>
    <submittedName>
        <fullName evidence="2">Uncharacterized protein</fullName>
    </submittedName>
</protein>
<evidence type="ECO:0000313" key="2">
    <source>
        <dbReference type="EMBL" id="SOE08467.1"/>
    </source>
</evidence>
<dbReference type="Proteomes" id="UP000219465">
    <property type="component" value="Unassembled WGS sequence"/>
</dbReference>
<feature type="compositionally biased region" description="Basic and acidic residues" evidence="1">
    <location>
        <begin position="10"/>
        <end position="22"/>
    </location>
</feature>
<sequence>MSKTQTQSDRLTETDLAQDKMGDNALQGNDQRNVRNQRHAVPDVKQTPDDGVIESLEKMDKDERAERELGKGNRSSD</sequence>
<dbReference type="OrthoDB" id="7889137at2"/>
<feature type="region of interest" description="Disordered" evidence="1">
    <location>
        <begin position="1"/>
        <end position="77"/>
    </location>
</feature>
<proteinExistence type="predicted"/>
<dbReference type="RefSeq" id="WP_097104113.1">
    <property type="nucleotide sequence ID" value="NZ_OCPC01000001.1"/>
</dbReference>
<reference evidence="3" key="1">
    <citation type="submission" date="2017-08" db="EMBL/GenBank/DDBJ databases">
        <authorList>
            <person name="Varghese N."/>
            <person name="Submissions S."/>
        </authorList>
    </citation>
    <scope>NUCLEOTIDE SEQUENCE [LARGE SCALE GENOMIC DNA]</scope>
    <source>
        <strain evidence="3">KCTC 23107</strain>
    </source>
</reference>
<evidence type="ECO:0000256" key="1">
    <source>
        <dbReference type="SAM" id="MobiDB-lite"/>
    </source>
</evidence>